<feature type="binding site" evidence="8">
    <location>
        <position position="86"/>
    </location>
    <ligand>
        <name>Mn(2+)</name>
        <dbReference type="ChEBI" id="CHEBI:29035"/>
    </ligand>
</feature>
<gene>
    <name evidence="11" type="ORF">QBZ16_003100</name>
</gene>
<evidence type="ECO:0000256" key="8">
    <source>
        <dbReference type="PIRSR" id="PIRSR601929-2"/>
    </source>
</evidence>
<dbReference type="Pfam" id="PF00190">
    <property type="entry name" value="Cupin_1"/>
    <property type="match status" value="1"/>
</dbReference>
<comment type="subcellular location">
    <subcellularLocation>
        <location evidence="1 9">Secreted</location>
        <location evidence="1 9">Extracellular space</location>
        <location evidence="1 9">Apoplast</location>
    </subcellularLocation>
</comment>
<dbReference type="SMART" id="SM00835">
    <property type="entry name" value="Cupin_1"/>
    <property type="match status" value="1"/>
</dbReference>
<evidence type="ECO:0000256" key="3">
    <source>
        <dbReference type="ARBA" id="ARBA00022523"/>
    </source>
</evidence>
<dbReference type="Proteomes" id="UP001255856">
    <property type="component" value="Unassembled WGS sequence"/>
</dbReference>
<feature type="binding site" evidence="8">
    <location>
        <position position="133"/>
    </location>
    <ligand>
        <name>Mn(2+)</name>
        <dbReference type="ChEBI" id="CHEBI:29035"/>
    </ligand>
</feature>
<dbReference type="GO" id="GO:0048046">
    <property type="term" value="C:apoplast"/>
    <property type="evidence" value="ECO:0007669"/>
    <property type="project" value="UniProtKB-SubCell"/>
</dbReference>
<evidence type="ECO:0000256" key="2">
    <source>
        <dbReference type="ARBA" id="ARBA00007456"/>
    </source>
</evidence>
<name>A0AAD9MI10_PROWI</name>
<keyword evidence="6 7" id="KW-0464">Manganese</keyword>
<keyword evidence="12" id="KW-1185">Reference proteome</keyword>
<comment type="caution">
    <text evidence="11">The sequence shown here is derived from an EMBL/GenBank/DDBJ whole genome shotgun (WGS) entry which is preliminary data.</text>
</comment>
<evidence type="ECO:0000259" key="10">
    <source>
        <dbReference type="SMART" id="SM00835"/>
    </source>
</evidence>
<evidence type="ECO:0000313" key="11">
    <source>
        <dbReference type="EMBL" id="KAK2079409.1"/>
    </source>
</evidence>
<dbReference type="InterPro" id="IPR011051">
    <property type="entry name" value="RmlC_Cupin_sf"/>
</dbReference>
<evidence type="ECO:0000256" key="9">
    <source>
        <dbReference type="RuleBase" id="RU366015"/>
    </source>
</evidence>
<feature type="chain" id="PRO_5041778307" description="Germin-like protein" evidence="9">
    <location>
        <begin position="24"/>
        <end position="224"/>
    </location>
</feature>
<keyword evidence="3 9" id="KW-0052">Apoplast</keyword>
<dbReference type="InterPro" id="IPR006045">
    <property type="entry name" value="Cupin_1"/>
</dbReference>
<evidence type="ECO:0000256" key="4">
    <source>
        <dbReference type="ARBA" id="ARBA00022525"/>
    </source>
</evidence>
<evidence type="ECO:0000256" key="5">
    <source>
        <dbReference type="ARBA" id="ARBA00022723"/>
    </source>
</evidence>
<organism evidence="11 12">
    <name type="scientific">Prototheca wickerhamii</name>
    <dbReference type="NCBI Taxonomy" id="3111"/>
    <lineage>
        <taxon>Eukaryota</taxon>
        <taxon>Viridiplantae</taxon>
        <taxon>Chlorophyta</taxon>
        <taxon>core chlorophytes</taxon>
        <taxon>Trebouxiophyceae</taxon>
        <taxon>Chlorellales</taxon>
        <taxon>Chlorellaceae</taxon>
        <taxon>Prototheca</taxon>
    </lineage>
</organism>
<dbReference type="InterPro" id="IPR001929">
    <property type="entry name" value="Germin"/>
</dbReference>
<comment type="similarity">
    <text evidence="2 9">Belongs to the germin family.</text>
</comment>
<feature type="signal peptide" evidence="9">
    <location>
        <begin position="1"/>
        <end position="23"/>
    </location>
</feature>
<keyword evidence="4 9" id="KW-0964">Secreted</keyword>
<evidence type="ECO:0000256" key="1">
    <source>
        <dbReference type="ARBA" id="ARBA00004271"/>
    </source>
</evidence>
<evidence type="ECO:0000256" key="7">
    <source>
        <dbReference type="PIRSR" id="PIRSR601929-1"/>
    </source>
</evidence>
<dbReference type="PANTHER" id="PTHR31238">
    <property type="entry name" value="GERMIN-LIKE PROTEIN SUBFAMILY 3 MEMBER 3"/>
    <property type="match status" value="1"/>
</dbReference>
<proteinExistence type="inferred from homology"/>
<keyword evidence="5 7" id="KW-0479">Metal-binding</keyword>
<accession>A0AAD9MI10</accession>
<feature type="binding site" evidence="8">
    <location>
        <position position="88"/>
    </location>
    <ligand>
        <name>Mn(2+)</name>
        <dbReference type="ChEBI" id="CHEBI:29035"/>
    </ligand>
</feature>
<dbReference type="EMBL" id="JASFZW010000003">
    <property type="protein sequence ID" value="KAK2079409.1"/>
    <property type="molecule type" value="Genomic_DNA"/>
</dbReference>
<sequence>MASRKAILSLLLALALSVRGLESDDLSAQLEAIPDSDFVFTPTPSNVISAGGASQRRTSREWEALSGLGISQTSFTLQPCGLRAPHIHQMATGLLYAIDAKALVVGFVQENGTSVENTIASGASAVFPQGLVHYQFNNACEPATYTITYNNAEGGTVNIVPALMKLPKAVVMSALGVNETIYEAIVGEAPTTNFIQGPAECLQRCGGSSETSLASVAGRRLLEV</sequence>
<dbReference type="PRINTS" id="PR00325">
    <property type="entry name" value="GERMIN"/>
</dbReference>
<feature type="binding site" evidence="7">
    <location>
        <position position="88"/>
    </location>
    <ligand>
        <name>oxalate</name>
        <dbReference type="ChEBI" id="CHEBI:30623"/>
    </ligand>
</feature>
<evidence type="ECO:0000256" key="6">
    <source>
        <dbReference type="ARBA" id="ARBA00023211"/>
    </source>
</evidence>
<evidence type="ECO:0000313" key="12">
    <source>
        <dbReference type="Proteomes" id="UP001255856"/>
    </source>
</evidence>
<dbReference type="Gene3D" id="2.60.120.10">
    <property type="entry name" value="Jelly Rolls"/>
    <property type="match status" value="1"/>
</dbReference>
<dbReference type="InterPro" id="IPR014710">
    <property type="entry name" value="RmlC-like_jellyroll"/>
</dbReference>
<dbReference type="AlphaFoldDB" id="A0AAD9MI10"/>
<feature type="domain" description="Cupin type-1" evidence="10">
    <location>
        <begin position="38"/>
        <end position="183"/>
    </location>
</feature>
<dbReference type="GO" id="GO:0030145">
    <property type="term" value="F:manganese ion binding"/>
    <property type="evidence" value="ECO:0007669"/>
    <property type="project" value="UniProtKB-UniRule"/>
</dbReference>
<dbReference type="SUPFAM" id="SSF51182">
    <property type="entry name" value="RmlC-like cupins"/>
    <property type="match status" value="1"/>
</dbReference>
<reference evidence="11" key="1">
    <citation type="submission" date="2021-01" db="EMBL/GenBank/DDBJ databases">
        <authorList>
            <person name="Eckstrom K.M.E."/>
        </authorList>
    </citation>
    <scope>NUCLEOTIDE SEQUENCE</scope>
    <source>
        <strain evidence="11">UVCC 0001</strain>
    </source>
</reference>
<keyword evidence="9" id="KW-0732">Signal</keyword>
<protein>
    <recommendedName>
        <fullName evidence="9">Germin-like protein</fullName>
    </recommendedName>
</protein>